<comment type="caution">
    <text evidence="10">The sequence shown here is derived from an EMBL/GenBank/DDBJ whole genome shotgun (WGS) entry which is preliminary data.</text>
</comment>
<dbReference type="PROSITE" id="PS50885">
    <property type="entry name" value="HAMP"/>
    <property type="match status" value="1"/>
</dbReference>
<proteinExistence type="inferred from homology"/>
<evidence type="ECO:0000256" key="6">
    <source>
        <dbReference type="SAM" id="MobiDB-lite"/>
    </source>
</evidence>
<dbReference type="CDD" id="cd11386">
    <property type="entry name" value="MCP_signal"/>
    <property type="match status" value="1"/>
</dbReference>
<comment type="subcellular location">
    <subcellularLocation>
        <location evidence="1">Membrane</location>
    </subcellularLocation>
</comment>
<dbReference type="PANTHER" id="PTHR43531:SF14">
    <property type="entry name" value="METHYL-ACCEPTING CHEMOTAXIS PROTEIN I-RELATED"/>
    <property type="match status" value="1"/>
</dbReference>
<dbReference type="InterPro" id="IPR003660">
    <property type="entry name" value="HAMP_dom"/>
</dbReference>
<dbReference type="SUPFAM" id="SSF58104">
    <property type="entry name" value="Methyl-accepting chemotaxis protein (MCP) signaling domain"/>
    <property type="match status" value="1"/>
</dbReference>
<evidence type="ECO:0000259" key="7">
    <source>
        <dbReference type="PROSITE" id="PS50111"/>
    </source>
</evidence>
<dbReference type="RefSeq" id="WP_130257188.1">
    <property type="nucleotide sequence ID" value="NZ_PPSX01000100.1"/>
</dbReference>
<name>A0A4Q7IKF4_9GAMM</name>
<feature type="domain" description="T-SNARE coiled-coil homology" evidence="8">
    <location>
        <begin position="458"/>
        <end position="520"/>
    </location>
</feature>
<dbReference type="EMBL" id="PPSX01000100">
    <property type="protein sequence ID" value="RZQ51407.1"/>
    <property type="molecule type" value="Genomic_DNA"/>
</dbReference>
<feature type="domain" description="HAMP" evidence="9">
    <location>
        <begin position="242"/>
        <end position="294"/>
    </location>
</feature>
<dbReference type="Gene3D" id="1.20.120.1530">
    <property type="match status" value="2"/>
</dbReference>
<evidence type="ECO:0000313" key="10">
    <source>
        <dbReference type="EMBL" id="RZQ51407.1"/>
    </source>
</evidence>
<organism evidence="10 11">
    <name type="scientific">Pseudoalteromonas phenolica</name>
    <dbReference type="NCBI Taxonomy" id="161398"/>
    <lineage>
        <taxon>Bacteria</taxon>
        <taxon>Pseudomonadati</taxon>
        <taxon>Pseudomonadota</taxon>
        <taxon>Gammaproteobacteria</taxon>
        <taxon>Alteromonadales</taxon>
        <taxon>Pseudoalteromonadaceae</taxon>
        <taxon>Pseudoalteromonas</taxon>
    </lineage>
</organism>
<dbReference type="Pfam" id="PF18947">
    <property type="entry name" value="HAMP_2"/>
    <property type="match status" value="3"/>
</dbReference>
<keyword evidence="2" id="KW-0488">Methylation</keyword>
<gene>
    <name evidence="10" type="ORF">C1E23_19710</name>
</gene>
<dbReference type="InterPro" id="IPR004089">
    <property type="entry name" value="MCPsignal_dom"/>
</dbReference>
<evidence type="ECO:0000256" key="3">
    <source>
        <dbReference type="ARBA" id="ARBA00023224"/>
    </source>
</evidence>
<evidence type="ECO:0000313" key="11">
    <source>
        <dbReference type="Proteomes" id="UP000291338"/>
    </source>
</evidence>
<dbReference type="GO" id="GO:0004888">
    <property type="term" value="F:transmembrane signaling receptor activity"/>
    <property type="evidence" value="ECO:0007669"/>
    <property type="project" value="InterPro"/>
</dbReference>
<evidence type="ECO:0000259" key="9">
    <source>
        <dbReference type="PROSITE" id="PS50885"/>
    </source>
</evidence>
<dbReference type="SMART" id="SM00283">
    <property type="entry name" value="MA"/>
    <property type="match status" value="1"/>
</dbReference>
<dbReference type="GO" id="GO:0005886">
    <property type="term" value="C:plasma membrane"/>
    <property type="evidence" value="ECO:0007669"/>
    <property type="project" value="TreeGrafter"/>
</dbReference>
<dbReference type="InterPro" id="IPR051310">
    <property type="entry name" value="MCP_chemotaxis"/>
</dbReference>
<evidence type="ECO:0000256" key="1">
    <source>
        <dbReference type="ARBA" id="ARBA00004370"/>
    </source>
</evidence>
<evidence type="ECO:0000256" key="2">
    <source>
        <dbReference type="ARBA" id="ARBA00022481"/>
    </source>
</evidence>
<dbReference type="Pfam" id="PF00015">
    <property type="entry name" value="MCPsignal"/>
    <property type="match status" value="1"/>
</dbReference>
<reference evidence="10 11" key="1">
    <citation type="submission" date="2018-01" db="EMBL/GenBank/DDBJ databases">
        <title>Co-occurrence of chitin degradation, pigmentation and bioactivity in marine Pseudoalteromonas.</title>
        <authorList>
            <person name="Paulsen S."/>
            <person name="Gram L."/>
            <person name="Machado H."/>
        </authorList>
    </citation>
    <scope>NUCLEOTIDE SEQUENCE [LARGE SCALE GENOMIC DNA]</scope>
    <source>
        <strain evidence="10 11">S3898</strain>
    </source>
</reference>
<dbReference type="PRINTS" id="PR00260">
    <property type="entry name" value="CHEMTRNSDUCR"/>
</dbReference>
<evidence type="ECO:0000259" key="8">
    <source>
        <dbReference type="PROSITE" id="PS50192"/>
    </source>
</evidence>
<dbReference type="GO" id="GO:0007165">
    <property type="term" value="P:signal transduction"/>
    <property type="evidence" value="ECO:0007669"/>
    <property type="project" value="UniProtKB-KW"/>
</dbReference>
<dbReference type="PANTHER" id="PTHR43531">
    <property type="entry name" value="PROTEIN ICFG"/>
    <property type="match status" value="1"/>
</dbReference>
<dbReference type="Gene3D" id="1.10.287.950">
    <property type="entry name" value="Methyl-accepting chemotaxis protein"/>
    <property type="match status" value="1"/>
</dbReference>
<dbReference type="InterPro" id="IPR004090">
    <property type="entry name" value="Chemotax_Me-accpt_rcpt"/>
</dbReference>
<dbReference type="AlphaFoldDB" id="A0A4Q7IKF4"/>
<dbReference type="PROSITE" id="PS50111">
    <property type="entry name" value="CHEMOTAXIS_TRANSDUC_2"/>
    <property type="match status" value="1"/>
</dbReference>
<dbReference type="PROSITE" id="PS50192">
    <property type="entry name" value="T_SNARE"/>
    <property type="match status" value="1"/>
</dbReference>
<dbReference type="Proteomes" id="UP000291338">
    <property type="component" value="Unassembled WGS sequence"/>
</dbReference>
<feature type="domain" description="Methyl-accepting transducer" evidence="7">
    <location>
        <begin position="299"/>
        <end position="528"/>
    </location>
</feature>
<dbReference type="GO" id="GO:0006935">
    <property type="term" value="P:chemotaxis"/>
    <property type="evidence" value="ECO:0007669"/>
    <property type="project" value="InterPro"/>
</dbReference>
<sequence length="543" mass="58713">MLPNEYLEQLETAKEKQVLFELNINNVYLDIVASPVISEGETDLTGFMFTLCHGINKLLDAIISPIQQTQVYLNQISQGKILKEISGNYQGDFLSIEQSLEQSVSSINLLISDSKYLVESALQGQLSNRAQENAHKGEFKLIIQGIKQTLDAIIKPVQLTSSYLDCLAIGELPNVDSQHFEGDFKKIETSLRTSINAIEQMILDTSMLADAANIGELTRRANAENHQGAYKDIVLSINDTLDAISTPLQSCIEVMKALESGDLTQQINGQYKGDFAKLKDSVNESIYNLANMVREINETAATVSKASAQISQSTKELNSSKESQAASIEETTVSMSEVTDKVTSNTKHAQTTNEHAQNADQQAIEGGELVNNTVTAMKAISDSSNEISNIIEVINGIAFQTNLLALNAAVEAARAGEKGRGFAVVAAEVRQLAQRSSDAAKEISGLLKGSADKVENGLMLAEQSGNTLRDIVSSIQTLSKLMNDIALSSSEQSNGVSQINIAIKQIDQSVQQNNSLVEQTSHAGASLDKQASHLKALVSQFTV</sequence>
<evidence type="ECO:0000256" key="4">
    <source>
        <dbReference type="ARBA" id="ARBA00029447"/>
    </source>
</evidence>
<protein>
    <submittedName>
        <fullName evidence="10">Diguanylate cyclase</fullName>
    </submittedName>
</protein>
<comment type="similarity">
    <text evidence="4">Belongs to the methyl-accepting chemotaxis (MCP) protein family.</text>
</comment>
<dbReference type="FunFam" id="1.10.287.950:FF:000001">
    <property type="entry name" value="Methyl-accepting chemotaxis sensory transducer"/>
    <property type="match status" value="1"/>
</dbReference>
<feature type="region of interest" description="Disordered" evidence="6">
    <location>
        <begin position="314"/>
        <end position="363"/>
    </location>
</feature>
<evidence type="ECO:0000256" key="5">
    <source>
        <dbReference type="PROSITE-ProRule" id="PRU00284"/>
    </source>
</evidence>
<dbReference type="InterPro" id="IPR000727">
    <property type="entry name" value="T_SNARE_dom"/>
</dbReference>
<keyword evidence="3 5" id="KW-0807">Transducer</keyword>
<feature type="compositionally biased region" description="Polar residues" evidence="6">
    <location>
        <begin position="314"/>
        <end position="361"/>
    </location>
</feature>
<accession>A0A4Q7IKF4</accession>